<keyword evidence="2" id="KW-0963">Cytoplasm</keyword>
<evidence type="ECO:0000313" key="10">
    <source>
        <dbReference type="Proteomes" id="UP001461498"/>
    </source>
</evidence>
<evidence type="ECO:0008006" key="11">
    <source>
        <dbReference type="Google" id="ProtNLM"/>
    </source>
</evidence>
<dbReference type="GO" id="GO:0044458">
    <property type="term" value="P:motile cilium assembly"/>
    <property type="evidence" value="ECO:0007669"/>
    <property type="project" value="TreeGrafter"/>
</dbReference>
<gene>
    <name evidence="9" type="ORF">O3M35_012671</name>
</gene>
<feature type="region of interest" description="Disordered" evidence="6">
    <location>
        <begin position="479"/>
        <end position="501"/>
    </location>
</feature>
<evidence type="ECO:0000256" key="2">
    <source>
        <dbReference type="ARBA" id="ARBA00022490"/>
    </source>
</evidence>
<dbReference type="GO" id="GO:0070286">
    <property type="term" value="P:axonemal dynein complex assembly"/>
    <property type="evidence" value="ECO:0007669"/>
    <property type="project" value="InterPro"/>
</dbReference>
<dbReference type="InterPro" id="IPR027974">
    <property type="entry name" value="DUF4470"/>
</dbReference>
<dbReference type="AlphaFoldDB" id="A0AAW1CYW3"/>
<keyword evidence="10" id="KW-1185">Reference proteome</keyword>
<comment type="subcellular location">
    <subcellularLocation>
        <location evidence="4">Dynein axonemal particle</location>
    </subcellularLocation>
</comment>
<sequence length="548" mass="64076">MFWGYSPALDLLNEYKLLNTIEGKTELNILVAGSADARHVLMTLAKYYKHEDAKNLTINFYIVDLLLEFLARELLLLLIALEPSAVIGLKEKADLWMEVYGNSMLRSATAEYIAEKSYQYIRMVTNKNYLCKRMPCLDLDYLKYKEKDRLEIIFKFWMNNKLDMAESWDRRVRKYLGTRYDSKAGLFDWDYYFNIKEMKNGELVNAREYKHWRSTGVAFTWPEKEYSVSNGTLAVGIEQDGDRIGCLEYLGDILSGPYYSFGLECDDKEMLKTINSEHAKRATDITERNLMRIFYEIENNEMYKAVGEVRDLGVIVTEMQKFSVNDPKLNVEFNQKEDVYTAIPIKHRLIFLPTNSLDDAAKILKFQNFFDLMIFGQGLIKKLNNEVLNMSKDKGVIIMESRKFLLLKDDSLETYIKDVIKVMNEANCKLIGKVKAKENDFLKFQMNVNEEIVDNDMMMEEEKGNSFEENDEMKEDWNEFSEENENSTNTVEENQIEDGKVINSFEDKEVIEESTEAANQILENANITEENEMREMKTDEDILEKMES</sequence>
<dbReference type="InterPro" id="IPR028235">
    <property type="entry name" value="DNAAF3_C"/>
</dbReference>
<protein>
    <recommendedName>
        <fullName evidence="11">Dynein assembly factor 3, axonemal</fullName>
    </recommendedName>
</protein>
<reference evidence="9 10" key="1">
    <citation type="submission" date="2022-12" db="EMBL/GenBank/DDBJ databases">
        <title>Chromosome-level genome assembly of true bugs.</title>
        <authorList>
            <person name="Ma L."/>
            <person name="Li H."/>
        </authorList>
    </citation>
    <scope>NUCLEOTIDE SEQUENCE [LARGE SCALE GENOMIC DNA]</scope>
    <source>
        <strain evidence="9">Lab_2022b</strain>
    </source>
</reference>
<accession>A0AAW1CYW3</accession>
<dbReference type="GO" id="GO:0120293">
    <property type="term" value="C:dynein axonemal particle"/>
    <property type="evidence" value="ECO:0007669"/>
    <property type="project" value="UniProtKB-SubCell"/>
</dbReference>
<proteinExistence type="inferred from homology"/>
<dbReference type="Pfam" id="PF14737">
    <property type="entry name" value="DUF4470"/>
    <property type="match status" value="1"/>
</dbReference>
<feature type="domain" description="Dynein assembly factor 3 C-terminal" evidence="8">
    <location>
        <begin position="137"/>
        <end position="430"/>
    </location>
</feature>
<comment type="similarity">
    <text evidence="1">Belongs to the DNAAF3 family.</text>
</comment>
<dbReference type="InterPro" id="IPR039304">
    <property type="entry name" value="DNAAF3"/>
</dbReference>
<comment type="caution">
    <text evidence="9">The sequence shown here is derived from an EMBL/GenBank/DDBJ whole genome shotgun (WGS) entry which is preliminary data.</text>
</comment>
<feature type="coiled-coil region" evidence="5">
    <location>
        <begin position="511"/>
        <end position="539"/>
    </location>
</feature>
<evidence type="ECO:0000256" key="5">
    <source>
        <dbReference type="SAM" id="Coils"/>
    </source>
</evidence>
<organism evidence="9 10">
    <name type="scientific">Rhynocoris fuscipes</name>
    <dbReference type="NCBI Taxonomy" id="488301"/>
    <lineage>
        <taxon>Eukaryota</taxon>
        <taxon>Metazoa</taxon>
        <taxon>Ecdysozoa</taxon>
        <taxon>Arthropoda</taxon>
        <taxon>Hexapoda</taxon>
        <taxon>Insecta</taxon>
        <taxon>Pterygota</taxon>
        <taxon>Neoptera</taxon>
        <taxon>Paraneoptera</taxon>
        <taxon>Hemiptera</taxon>
        <taxon>Heteroptera</taxon>
        <taxon>Panheteroptera</taxon>
        <taxon>Cimicomorpha</taxon>
        <taxon>Reduviidae</taxon>
        <taxon>Harpactorinae</taxon>
        <taxon>Harpactorini</taxon>
        <taxon>Rhynocoris</taxon>
    </lineage>
</organism>
<evidence type="ECO:0000256" key="1">
    <source>
        <dbReference type="ARBA" id="ARBA00010449"/>
    </source>
</evidence>
<keyword evidence="5" id="KW-0175">Coiled coil</keyword>
<name>A0AAW1CYW3_9HEMI</name>
<evidence type="ECO:0000256" key="4">
    <source>
        <dbReference type="ARBA" id="ARBA00024190"/>
    </source>
</evidence>
<dbReference type="PANTHER" id="PTHR22118:SF14">
    <property type="entry name" value="DYNEIN AXONEMAL ASSEMBLY FACTOR 3"/>
    <property type="match status" value="1"/>
</dbReference>
<evidence type="ECO:0000256" key="3">
    <source>
        <dbReference type="ARBA" id="ARBA00022794"/>
    </source>
</evidence>
<dbReference type="PANTHER" id="PTHR22118">
    <property type="entry name" value="DYNEIN ASSEMBLY FACTOR 3, AXONEMAL"/>
    <property type="match status" value="1"/>
</dbReference>
<keyword evidence="3" id="KW-0970">Cilium biogenesis/degradation</keyword>
<dbReference type="Proteomes" id="UP001461498">
    <property type="component" value="Unassembled WGS sequence"/>
</dbReference>
<evidence type="ECO:0000259" key="7">
    <source>
        <dbReference type="Pfam" id="PF14737"/>
    </source>
</evidence>
<evidence type="ECO:0000259" key="8">
    <source>
        <dbReference type="Pfam" id="PF14740"/>
    </source>
</evidence>
<dbReference type="EMBL" id="JAPXFL010000009">
    <property type="protein sequence ID" value="KAK9502068.1"/>
    <property type="molecule type" value="Genomic_DNA"/>
</dbReference>
<evidence type="ECO:0000313" key="9">
    <source>
        <dbReference type="EMBL" id="KAK9502068.1"/>
    </source>
</evidence>
<evidence type="ECO:0000256" key="6">
    <source>
        <dbReference type="SAM" id="MobiDB-lite"/>
    </source>
</evidence>
<feature type="domain" description="DUF4470" evidence="7">
    <location>
        <begin position="2"/>
        <end position="105"/>
    </location>
</feature>
<dbReference type="Pfam" id="PF14740">
    <property type="entry name" value="DUF4471"/>
    <property type="match status" value="1"/>
</dbReference>